<dbReference type="AlphaFoldDB" id="X6MSN8"/>
<evidence type="ECO:0000313" key="7">
    <source>
        <dbReference type="EMBL" id="ETO16125.1"/>
    </source>
</evidence>
<dbReference type="InterPro" id="IPR018866">
    <property type="entry name" value="Znf-4CXXC_R1"/>
</dbReference>
<organism evidence="7 8">
    <name type="scientific">Reticulomyxa filosa</name>
    <dbReference type="NCBI Taxonomy" id="46433"/>
    <lineage>
        <taxon>Eukaryota</taxon>
        <taxon>Sar</taxon>
        <taxon>Rhizaria</taxon>
        <taxon>Retaria</taxon>
        <taxon>Foraminifera</taxon>
        <taxon>Monothalamids</taxon>
        <taxon>Reticulomyxidae</taxon>
        <taxon>Reticulomyxa</taxon>
    </lineage>
</organism>
<comment type="subcellular location">
    <subcellularLocation>
        <location evidence="1">Nucleus</location>
    </subcellularLocation>
</comment>
<feature type="compositionally biased region" description="Basic and acidic residues" evidence="5">
    <location>
        <begin position="324"/>
        <end position="334"/>
    </location>
</feature>
<evidence type="ECO:0000256" key="1">
    <source>
        <dbReference type="ARBA" id="ARBA00004123"/>
    </source>
</evidence>
<evidence type="ECO:0000259" key="6">
    <source>
        <dbReference type="Pfam" id="PF10497"/>
    </source>
</evidence>
<evidence type="ECO:0000256" key="3">
    <source>
        <dbReference type="ARBA" id="ARBA00023163"/>
    </source>
</evidence>
<proteinExistence type="predicted"/>
<evidence type="ECO:0000256" key="4">
    <source>
        <dbReference type="ARBA" id="ARBA00023242"/>
    </source>
</evidence>
<keyword evidence="4" id="KW-0539">Nucleus</keyword>
<feature type="domain" description="Zinc-finger" evidence="6">
    <location>
        <begin position="103"/>
        <end position="193"/>
    </location>
</feature>
<protein>
    <recommendedName>
        <fullName evidence="6">Zinc-finger domain-containing protein</fullName>
    </recommendedName>
</protein>
<feature type="region of interest" description="Disordered" evidence="5">
    <location>
        <begin position="14"/>
        <end position="44"/>
    </location>
</feature>
<keyword evidence="2" id="KW-0805">Transcription regulation</keyword>
<comment type="caution">
    <text evidence="7">The sequence shown here is derived from an EMBL/GenBank/DDBJ whole genome shotgun (WGS) entry which is preliminary data.</text>
</comment>
<evidence type="ECO:0000256" key="2">
    <source>
        <dbReference type="ARBA" id="ARBA00023015"/>
    </source>
</evidence>
<name>X6MSN8_RETFI</name>
<accession>X6MSN8</accession>
<dbReference type="GO" id="GO:0005634">
    <property type="term" value="C:nucleus"/>
    <property type="evidence" value="ECO:0007669"/>
    <property type="project" value="UniProtKB-SubCell"/>
</dbReference>
<keyword evidence="8" id="KW-1185">Reference proteome</keyword>
<evidence type="ECO:0000256" key="5">
    <source>
        <dbReference type="SAM" id="MobiDB-lite"/>
    </source>
</evidence>
<evidence type="ECO:0000313" key="8">
    <source>
        <dbReference type="Proteomes" id="UP000023152"/>
    </source>
</evidence>
<dbReference type="Proteomes" id="UP000023152">
    <property type="component" value="Unassembled WGS sequence"/>
</dbReference>
<sequence>MNLNGFGGRLNASINDGGGGALTKSKKRVAPKIEPDGNTDVINPSQENRAVTLPPKKRRRLMYEFIQGNKSESRFDDTIDASHVKGSCETGYRMILEEPVRKDMLSCHQCKNKKKLDDVIICGHVYMIKHTMKTCTKKYCKSCLLRFYLESPANNKDDPAWPLWKCPCCRFICCCAWCRKKKAKRSEVFVFEHANLSVRANAHRLTPATSLARKLVTETELEDNDTHLRHLENQNCNGSTNNNSRRSLTLPEDFFKQPNQVFVVCFVFNNKLSLSAANGLRFFLIVKCLIVDDKYFFFFSFKKFFRIFAGEILQRNKNRKVSHLLKEKETTERKEKKKKKKEKQK</sequence>
<keyword evidence="3" id="KW-0804">Transcription</keyword>
<reference evidence="7 8" key="1">
    <citation type="journal article" date="2013" name="Curr. Biol.">
        <title>The Genome of the Foraminiferan Reticulomyxa filosa.</title>
        <authorList>
            <person name="Glockner G."/>
            <person name="Hulsmann N."/>
            <person name="Schleicher M."/>
            <person name="Noegel A.A."/>
            <person name="Eichinger L."/>
            <person name="Gallinger C."/>
            <person name="Pawlowski J."/>
            <person name="Sierra R."/>
            <person name="Euteneuer U."/>
            <person name="Pillet L."/>
            <person name="Moustafa A."/>
            <person name="Platzer M."/>
            <person name="Groth M."/>
            <person name="Szafranski K."/>
            <person name="Schliwa M."/>
        </authorList>
    </citation>
    <scope>NUCLEOTIDE SEQUENCE [LARGE SCALE GENOMIC DNA]</scope>
</reference>
<feature type="region of interest" description="Disordered" evidence="5">
    <location>
        <begin position="323"/>
        <end position="345"/>
    </location>
</feature>
<dbReference type="EMBL" id="ASPP01018548">
    <property type="protein sequence ID" value="ETO16125.1"/>
    <property type="molecule type" value="Genomic_DNA"/>
</dbReference>
<dbReference type="Pfam" id="PF10497">
    <property type="entry name" value="zf-4CXXC_R1"/>
    <property type="match status" value="1"/>
</dbReference>
<feature type="compositionally biased region" description="Basic residues" evidence="5">
    <location>
        <begin position="335"/>
        <end position="345"/>
    </location>
</feature>
<gene>
    <name evidence="7" type="ORF">RFI_21232</name>
</gene>